<dbReference type="OrthoDB" id="5346249at2"/>
<keyword evidence="2" id="KW-1185">Reference proteome</keyword>
<evidence type="ECO:0000313" key="2">
    <source>
        <dbReference type="Proteomes" id="UP000322726"/>
    </source>
</evidence>
<accession>A0A5C2H931</accession>
<dbReference type="PROSITE" id="PS51257">
    <property type="entry name" value="PROKAR_LIPOPROTEIN"/>
    <property type="match status" value="1"/>
</dbReference>
<name>A0A5C2H931_9BACT</name>
<dbReference type="Proteomes" id="UP000322726">
    <property type="component" value="Chromosome"/>
</dbReference>
<dbReference type="AlphaFoldDB" id="A0A5C2H931"/>
<gene>
    <name evidence="1" type="ORF">APAC_2389</name>
</gene>
<protein>
    <submittedName>
        <fullName evidence="1">ABC transporter, auxiliary component</fullName>
    </submittedName>
</protein>
<dbReference type="RefSeq" id="WP_130234337.1">
    <property type="nucleotide sequence ID" value="NZ_BMEF01000054.1"/>
</dbReference>
<dbReference type="SUPFAM" id="SSF159594">
    <property type="entry name" value="XCC0632-like"/>
    <property type="match status" value="1"/>
</dbReference>
<sequence length="204" mass="23542">MLKTITVFVFIILLTGCAVKQPYITEYKIEIEKFQKAQGSQQCKEKTLKVNQSFSDNTLMSTQMNYIEGKHKQYPFSKARWSTPVNQMVSFHLTNMINQLDIFKSVQSYKSITKDDYILQSNIIDFKQYFSEDLKSSYVKAVIQVSLIDNHTNKIVDSKTFTSKIDTKTLDSYGGVKSLNNALFNILNNVSLWLNNICNNKELK</sequence>
<dbReference type="KEGG" id="apai:APAC_2389"/>
<reference evidence="1 2" key="3">
    <citation type="submission" date="2019-09" db="EMBL/GenBank/DDBJ databases">
        <title>Taxonomic note: a critical rebuttal of the proposed division of the genus Arcobacter into six genera, emended descriptions of Arcobacter anaerophilus and the genus Arcobacter, and an assessment of genus-level boundaries for Epsilonproteobacteria using in silico genomic comparator tools.</title>
        <authorList>
            <person name="On S.L.W."/>
            <person name="Miller W.G."/>
            <person name="Biggs P."/>
            <person name="Cornelius A."/>
            <person name="Vandamme P."/>
        </authorList>
    </citation>
    <scope>NUCLEOTIDE SEQUENCE [LARGE SCALE GENOMIC DNA]</scope>
    <source>
        <strain evidence="1 2">LMG 26638</strain>
    </source>
</reference>
<evidence type="ECO:0000313" key="1">
    <source>
        <dbReference type="EMBL" id="QEP35447.1"/>
    </source>
</evidence>
<reference evidence="2" key="1">
    <citation type="submission" date="2019-09" db="EMBL/GenBank/DDBJ databases">
        <title>Complete genome sequencing of four Arcobacter species reveals a diverse suite of mobile elements.</title>
        <authorList>
            <person name="On S.L.W."/>
            <person name="Miller W.G."/>
            <person name="Biggs P."/>
            <person name="Cornelius A."/>
            <person name="Vandamme P."/>
        </authorList>
    </citation>
    <scope>NUCLEOTIDE SEQUENCE [LARGE SCALE GENOMIC DNA]</scope>
    <source>
        <strain evidence="2">LMG 26638</strain>
    </source>
</reference>
<reference evidence="1 2" key="2">
    <citation type="submission" date="2019-09" db="EMBL/GenBank/DDBJ databases">
        <title>Complete genome sequencing of four Arcobacter species reveals a diverse suite of mobile elements.</title>
        <authorList>
            <person name="Miller W.G."/>
            <person name="Yee E."/>
            <person name="Bono J.L."/>
        </authorList>
    </citation>
    <scope>NUCLEOTIDE SEQUENCE [LARGE SCALE GENOMIC DNA]</scope>
    <source>
        <strain evidence="1 2">LMG 26638</strain>
    </source>
</reference>
<organism evidence="1 2">
    <name type="scientific">Malaciobacter pacificus</name>
    <dbReference type="NCBI Taxonomy" id="1080223"/>
    <lineage>
        <taxon>Bacteria</taxon>
        <taxon>Pseudomonadati</taxon>
        <taxon>Campylobacterota</taxon>
        <taxon>Epsilonproteobacteria</taxon>
        <taxon>Campylobacterales</taxon>
        <taxon>Arcobacteraceae</taxon>
        <taxon>Malaciobacter</taxon>
    </lineage>
</organism>
<dbReference type="EMBL" id="CP035928">
    <property type="protein sequence ID" value="QEP35447.1"/>
    <property type="molecule type" value="Genomic_DNA"/>
</dbReference>
<proteinExistence type="predicted"/>
<dbReference type="Gene3D" id="3.40.50.10610">
    <property type="entry name" value="ABC-type transport auxiliary lipoprotein component"/>
    <property type="match status" value="1"/>
</dbReference>